<keyword evidence="4 7" id="KW-1133">Transmembrane helix</keyword>
<dbReference type="GO" id="GO:0055085">
    <property type="term" value="P:transmembrane transport"/>
    <property type="evidence" value="ECO:0007669"/>
    <property type="project" value="InterPro"/>
</dbReference>
<feature type="transmembrane region" description="Helical" evidence="7">
    <location>
        <begin position="215"/>
        <end position="236"/>
    </location>
</feature>
<dbReference type="SUPFAM" id="SSF81345">
    <property type="entry name" value="ABC transporter involved in vitamin B12 uptake, BtuC"/>
    <property type="match status" value="1"/>
</dbReference>
<proteinExistence type="inferred from homology"/>
<accession>M1P2A0</accession>
<evidence type="ECO:0000256" key="1">
    <source>
        <dbReference type="ARBA" id="ARBA00004141"/>
    </source>
</evidence>
<dbReference type="Proteomes" id="UP000011721">
    <property type="component" value="Chromosome"/>
</dbReference>
<dbReference type="CDD" id="cd06550">
    <property type="entry name" value="TM_ABC_iron-siderophores_like"/>
    <property type="match status" value="1"/>
</dbReference>
<dbReference type="AlphaFoldDB" id="M1P2A0"/>
<dbReference type="eggNOG" id="COG1108">
    <property type="taxonomic scope" value="Bacteria"/>
</dbReference>
<evidence type="ECO:0000313" key="8">
    <source>
        <dbReference type="EMBL" id="AGF77608.1"/>
    </source>
</evidence>
<comment type="subcellular location">
    <subcellularLocation>
        <location evidence="6">Cell membrane</location>
        <topology evidence="6">Multi-pass membrane protein</topology>
    </subcellularLocation>
    <subcellularLocation>
        <location evidence="1">Membrane</location>
        <topology evidence="1">Multi-pass membrane protein</topology>
    </subcellularLocation>
</comment>
<keyword evidence="5 7" id="KW-0472">Membrane</keyword>
<feature type="transmembrane region" description="Helical" evidence="7">
    <location>
        <begin position="187"/>
        <end position="208"/>
    </location>
</feature>
<dbReference type="EMBL" id="CP003985">
    <property type="protein sequence ID" value="AGF77608.1"/>
    <property type="molecule type" value="Genomic_DNA"/>
</dbReference>
<feature type="transmembrane region" description="Helical" evidence="7">
    <location>
        <begin position="91"/>
        <end position="112"/>
    </location>
</feature>
<dbReference type="GO" id="GO:0010043">
    <property type="term" value="P:response to zinc ion"/>
    <property type="evidence" value="ECO:0007669"/>
    <property type="project" value="TreeGrafter"/>
</dbReference>
<feature type="transmembrane region" description="Helical" evidence="7">
    <location>
        <begin position="12"/>
        <end position="33"/>
    </location>
</feature>
<evidence type="ECO:0000256" key="4">
    <source>
        <dbReference type="ARBA" id="ARBA00022989"/>
    </source>
</evidence>
<dbReference type="KEGG" id="dsf:UWK_01036"/>
<evidence type="ECO:0000256" key="3">
    <source>
        <dbReference type="ARBA" id="ARBA00022692"/>
    </source>
</evidence>
<feature type="transmembrane region" description="Helical" evidence="7">
    <location>
        <begin position="242"/>
        <end position="262"/>
    </location>
</feature>
<organism evidence="8 9">
    <name type="scientific">Desulfocapsa sulfexigens (strain DSM 10523 / SB164P1)</name>
    <dbReference type="NCBI Taxonomy" id="1167006"/>
    <lineage>
        <taxon>Bacteria</taxon>
        <taxon>Pseudomonadati</taxon>
        <taxon>Thermodesulfobacteriota</taxon>
        <taxon>Desulfobulbia</taxon>
        <taxon>Desulfobulbales</taxon>
        <taxon>Desulfocapsaceae</taxon>
        <taxon>Desulfocapsa</taxon>
    </lineage>
</organism>
<name>M1P2A0_DESSD</name>
<evidence type="ECO:0000256" key="7">
    <source>
        <dbReference type="SAM" id="Phobius"/>
    </source>
</evidence>
<dbReference type="PATRIC" id="fig|1167006.5.peg.1158"/>
<dbReference type="STRING" id="1167006.UWK_01036"/>
<feature type="transmembrane region" description="Helical" evidence="7">
    <location>
        <begin position="132"/>
        <end position="150"/>
    </location>
</feature>
<dbReference type="RefSeq" id="WP_015403304.1">
    <property type="nucleotide sequence ID" value="NC_020304.1"/>
</dbReference>
<dbReference type="Pfam" id="PF00950">
    <property type="entry name" value="ABC-3"/>
    <property type="match status" value="1"/>
</dbReference>
<evidence type="ECO:0000256" key="5">
    <source>
        <dbReference type="ARBA" id="ARBA00023136"/>
    </source>
</evidence>
<dbReference type="HOGENOM" id="CLU_028808_3_0_7"/>
<dbReference type="InterPro" id="IPR037294">
    <property type="entry name" value="ABC_BtuC-like"/>
</dbReference>
<dbReference type="PANTHER" id="PTHR30477:SF18">
    <property type="entry name" value="METAL TRANSPORT SYSTEM MEMBRANE PROTEIN CT_417-RELATED"/>
    <property type="match status" value="1"/>
</dbReference>
<reference evidence="9" key="1">
    <citation type="journal article" date="2013" name="Stand. Genomic Sci.">
        <title>Complete genome sequence of Desulfocapsa sulfexigens, a marine deltaproteobacterium specialized in disproportionating inorganic sulfur compounds.</title>
        <authorList>
            <person name="Finster K.W."/>
            <person name="Kjeldsen K.U."/>
            <person name="Kube M."/>
            <person name="Reinhardt R."/>
            <person name="Mussmann M."/>
            <person name="Amann R."/>
            <person name="Schreiber L."/>
        </authorList>
    </citation>
    <scope>NUCLEOTIDE SEQUENCE [LARGE SCALE GENOMIC DNA]</scope>
    <source>
        <strain evidence="9">DSM 10523 / SB164P1</strain>
    </source>
</reference>
<dbReference type="OrthoDB" id="9798540at2"/>
<keyword evidence="3 6" id="KW-0812">Transmembrane</keyword>
<evidence type="ECO:0000256" key="2">
    <source>
        <dbReference type="ARBA" id="ARBA00008034"/>
    </source>
</evidence>
<keyword evidence="9" id="KW-1185">Reference proteome</keyword>
<evidence type="ECO:0000313" key="9">
    <source>
        <dbReference type="Proteomes" id="UP000011721"/>
    </source>
</evidence>
<evidence type="ECO:0000256" key="6">
    <source>
        <dbReference type="RuleBase" id="RU003943"/>
    </source>
</evidence>
<feature type="transmembrane region" description="Helical" evidence="7">
    <location>
        <begin position="53"/>
        <end position="79"/>
    </location>
</feature>
<keyword evidence="6" id="KW-0813">Transport</keyword>
<dbReference type="Gene3D" id="1.10.3470.10">
    <property type="entry name" value="ABC transporter involved in vitamin B12 uptake, BtuC"/>
    <property type="match status" value="1"/>
</dbReference>
<dbReference type="PANTHER" id="PTHR30477">
    <property type="entry name" value="ABC-TRANSPORTER METAL-BINDING PROTEIN"/>
    <property type="match status" value="1"/>
</dbReference>
<gene>
    <name evidence="8" type="ordered locus">UWK_01036</name>
</gene>
<dbReference type="GO" id="GO:0043190">
    <property type="term" value="C:ATP-binding cassette (ABC) transporter complex"/>
    <property type="evidence" value="ECO:0007669"/>
    <property type="project" value="InterPro"/>
</dbReference>
<dbReference type="InterPro" id="IPR001626">
    <property type="entry name" value="ABC_TroCD"/>
</dbReference>
<sequence>MIDAFQFEFMRNALLAGLLASVTCGIIGTLIVVNRLVFLSGGVAHSAYGGIGLAFYFGWPYMIGATSFAFVSAMIMAAVTLKSKQRADTIIGVMWAVGMAIGILLIDMTPGYNVDLMSYLFGSILSVPQSDLIAMASLTAVILALVCYYYKDLLVMSYDEEFARVRGIPVRALYFMLIGTVAVTVVIVVQVVGLVLVIALLTISPYIAEKYTRSLLQMMIVSSVLGMVFICSGLWASYVYDLTSGAAIILVAGIGFFLSLLFDRIVLMQRRKIWLKAHGSR</sequence>
<comment type="similarity">
    <text evidence="2 6">Belongs to the ABC-3 integral membrane protein family.</text>
</comment>
<protein>
    <submittedName>
        <fullName evidence="8">ABC-type Mn2+/Zn2+ transport system, permease component</fullName>
    </submittedName>
</protein>